<accession>A0A5C4J7J6</accession>
<evidence type="ECO:0000313" key="1">
    <source>
        <dbReference type="EMBL" id="TMQ92433.1"/>
    </source>
</evidence>
<name>A0A5C4J7J6_9ACTN</name>
<proteinExistence type="predicted"/>
<dbReference type="EMBL" id="VCKW01000164">
    <property type="protein sequence ID" value="TMQ92433.1"/>
    <property type="molecule type" value="Genomic_DNA"/>
</dbReference>
<reference evidence="1 2" key="1">
    <citation type="submission" date="2019-05" db="EMBL/GenBank/DDBJ databases">
        <title>Draft genome sequence of Actinomadura sp. 14C53.</title>
        <authorList>
            <person name="Saricaoglu S."/>
            <person name="Isik K."/>
        </authorList>
    </citation>
    <scope>NUCLEOTIDE SEQUENCE [LARGE SCALE GENOMIC DNA]</scope>
    <source>
        <strain evidence="1 2">14C53</strain>
    </source>
</reference>
<organism evidence="1 2">
    <name type="scientific">Actinomadura soli</name>
    <dbReference type="NCBI Taxonomy" id="2508997"/>
    <lineage>
        <taxon>Bacteria</taxon>
        <taxon>Bacillati</taxon>
        <taxon>Actinomycetota</taxon>
        <taxon>Actinomycetes</taxon>
        <taxon>Streptosporangiales</taxon>
        <taxon>Thermomonosporaceae</taxon>
        <taxon>Actinomadura</taxon>
    </lineage>
</organism>
<dbReference type="OrthoDB" id="3473025at2"/>
<dbReference type="AlphaFoldDB" id="A0A5C4J7J6"/>
<keyword evidence="2" id="KW-1185">Reference proteome</keyword>
<dbReference type="GO" id="GO:0016491">
    <property type="term" value="F:oxidoreductase activity"/>
    <property type="evidence" value="ECO:0007669"/>
    <property type="project" value="InterPro"/>
</dbReference>
<evidence type="ECO:0000313" key="2">
    <source>
        <dbReference type="Proteomes" id="UP000309174"/>
    </source>
</evidence>
<dbReference type="InterPro" id="IPR000415">
    <property type="entry name" value="Nitroreductase-like"/>
</dbReference>
<protein>
    <submittedName>
        <fullName evidence="1">Uncharacterized protein</fullName>
    </submittedName>
</protein>
<dbReference type="Proteomes" id="UP000309174">
    <property type="component" value="Unassembled WGS sequence"/>
</dbReference>
<dbReference type="Gene3D" id="3.40.109.10">
    <property type="entry name" value="NADH Oxidase"/>
    <property type="match status" value="1"/>
</dbReference>
<comment type="caution">
    <text evidence="1">The sequence shown here is derived from an EMBL/GenBank/DDBJ whole genome shotgun (WGS) entry which is preliminary data.</text>
</comment>
<gene>
    <name evidence="1" type="ORF">ETD83_27295</name>
</gene>
<sequence>MSLHLLPTAHGTASQRAVLATYGDSSSEWLRAGQALQRLLLVGRARGCQPVDVPGVEGGTQPGEVPHVVVEDVCSRLLQPSVGRQDEGQGRWERVG</sequence>